<dbReference type="GO" id="GO:0005384">
    <property type="term" value="F:manganese ion transmembrane transporter activity"/>
    <property type="evidence" value="ECO:0007669"/>
    <property type="project" value="TreeGrafter"/>
</dbReference>
<evidence type="ECO:0000256" key="5">
    <source>
        <dbReference type="ARBA" id="ARBA00023136"/>
    </source>
</evidence>
<dbReference type="OrthoDB" id="409173at2759"/>
<dbReference type="InterPro" id="IPR001046">
    <property type="entry name" value="NRAMP_fam"/>
</dbReference>
<comment type="subcellular location">
    <subcellularLocation>
        <location evidence="1">Membrane</location>
        <topology evidence="1">Multi-pass membrane protein</topology>
    </subcellularLocation>
</comment>
<dbReference type="InParanoid" id="C5K5S5"/>
<evidence type="ECO:0000256" key="6">
    <source>
        <dbReference type="SAM" id="Phobius"/>
    </source>
</evidence>
<evidence type="ECO:0000256" key="1">
    <source>
        <dbReference type="ARBA" id="ARBA00004141"/>
    </source>
</evidence>
<evidence type="ECO:0000256" key="4">
    <source>
        <dbReference type="ARBA" id="ARBA00022989"/>
    </source>
</evidence>
<gene>
    <name evidence="7" type="ORF">Pmar_PMAR014114</name>
</gene>
<dbReference type="GO" id="GO:0015086">
    <property type="term" value="F:cadmium ion transmembrane transporter activity"/>
    <property type="evidence" value="ECO:0007669"/>
    <property type="project" value="TreeGrafter"/>
</dbReference>
<keyword evidence="5 6" id="KW-0472">Membrane</keyword>
<feature type="non-terminal residue" evidence="7">
    <location>
        <position position="118"/>
    </location>
</feature>
<sequence length="118" mass="12618">SLAGQYVMEGFLGLRIPLWLRLLVTRSIALVPALFVAVWQSSAAGESAASLSAVNDWLNILQSVQLPFALLPLLHFVGDPKVMGHVVNTRMSELLGTLVLVLGVAVFCGYLVLMATAV</sequence>
<keyword evidence="2" id="KW-0813">Transport</keyword>
<proteinExistence type="predicted"/>
<dbReference type="Pfam" id="PF01566">
    <property type="entry name" value="Nramp"/>
    <property type="match status" value="1"/>
</dbReference>
<dbReference type="GO" id="GO:0034755">
    <property type="term" value="P:iron ion transmembrane transport"/>
    <property type="evidence" value="ECO:0007669"/>
    <property type="project" value="TreeGrafter"/>
</dbReference>
<dbReference type="AlphaFoldDB" id="C5K5S5"/>
<evidence type="ECO:0000256" key="2">
    <source>
        <dbReference type="ARBA" id="ARBA00022448"/>
    </source>
</evidence>
<dbReference type="GO" id="GO:0005886">
    <property type="term" value="C:plasma membrane"/>
    <property type="evidence" value="ECO:0007669"/>
    <property type="project" value="TreeGrafter"/>
</dbReference>
<feature type="non-terminal residue" evidence="7">
    <location>
        <position position="1"/>
    </location>
</feature>
<keyword evidence="3 6" id="KW-0812">Transmembrane</keyword>
<dbReference type="PANTHER" id="PTHR11706">
    <property type="entry name" value="SOLUTE CARRIER PROTEIN FAMILY 11 MEMBER"/>
    <property type="match status" value="1"/>
</dbReference>
<evidence type="ECO:0000313" key="7">
    <source>
        <dbReference type="EMBL" id="EER20168.1"/>
    </source>
</evidence>
<organism evidence="8">
    <name type="scientific">Perkinsus marinus (strain ATCC 50983 / TXsc)</name>
    <dbReference type="NCBI Taxonomy" id="423536"/>
    <lineage>
        <taxon>Eukaryota</taxon>
        <taxon>Sar</taxon>
        <taxon>Alveolata</taxon>
        <taxon>Perkinsozoa</taxon>
        <taxon>Perkinsea</taxon>
        <taxon>Perkinsida</taxon>
        <taxon>Perkinsidae</taxon>
        <taxon>Perkinsus</taxon>
    </lineage>
</organism>
<evidence type="ECO:0000313" key="8">
    <source>
        <dbReference type="Proteomes" id="UP000007800"/>
    </source>
</evidence>
<keyword evidence="4 6" id="KW-1133">Transmembrane helix</keyword>
<accession>C5K5S5</accession>
<protein>
    <submittedName>
        <fullName evidence="7">Natural resistance-associated macrophage protein, putative</fullName>
    </submittedName>
</protein>
<dbReference type="PANTHER" id="PTHR11706:SF33">
    <property type="entry name" value="NATURAL RESISTANCE-ASSOCIATED MACROPHAGE PROTEIN 2"/>
    <property type="match status" value="1"/>
</dbReference>
<dbReference type="EMBL" id="GG670754">
    <property type="protein sequence ID" value="EER20168.1"/>
    <property type="molecule type" value="Genomic_DNA"/>
</dbReference>
<evidence type="ECO:0000256" key="3">
    <source>
        <dbReference type="ARBA" id="ARBA00022692"/>
    </source>
</evidence>
<feature type="transmembrane region" description="Helical" evidence="6">
    <location>
        <begin position="98"/>
        <end position="117"/>
    </location>
</feature>
<reference evidence="7 8" key="1">
    <citation type="submission" date="2008-07" db="EMBL/GenBank/DDBJ databases">
        <authorList>
            <person name="El-Sayed N."/>
            <person name="Caler E."/>
            <person name="Inman J."/>
            <person name="Amedeo P."/>
            <person name="Hass B."/>
            <person name="Wortman J."/>
        </authorList>
    </citation>
    <scope>NUCLEOTIDE SEQUENCE [LARGE SCALE GENOMIC DNA]</scope>
    <source>
        <strain evidence="8">ATCC 50983 / TXsc</strain>
    </source>
</reference>
<dbReference type="GeneID" id="9053683"/>
<name>C5K5S5_PERM5</name>
<dbReference type="RefSeq" id="XP_002788372.1">
    <property type="nucleotide sequence ID" value="XM_002788326.1"/>
</dbReference>
<dbReference type="OMA" id="HVVNTRM"/>
<dbReference type="Proteomes" id="UP000007800">
    <property type="component" value="Unassembled WGS sequence"/>
</dbReference>
<keyword evidence="8" id="KW-1185">Reference proteome</keyword>